<feature type="region of interest" description="Disordered" evidence="1">
    <location>
        <begin position="1"/>
        <end position="29"/>
    </location>
</feature>
<dbReference type="GO" id="GO:0033554">
    <property type="term" value="P:cellular response to stress"/>
    <property type="evidence" value="ECO:0007669"/>
    <property type="project" value="TreeGrafter"/>
</dbReference>
<feature type="domain" description="RHD" evidence="2">
    <location>
        <begin position="27"/>
        <end position="206"/>
    </location>
</feature>
<dbReference type="EMBL" id="OC862193">
    <property type="protein sequence ID" value="CAD7630012.1"/>
    <property type="molecule type" value="Genomic_DNA"/>
</dbReference>
<dbReference type="EMBL" id="CAJPIZ010007618">
    <property type="protein sequence ID" value="CAG2110442.1"/>
    <property type="molecule type" value="Genomic_DNA"/>
</dbReference>
<dbReference type="GO" id="GO:0045944">
    <property type="term" value="P:positive regulation of transcription by RNA polymerase II"/>
    <property type="evidence" value="ECO:0007669"/>
    <property type="project" value="TreeGrafter"/>
</dbReference>
<evidence type="ECO:0000259" key="2">
    <source>
        <dbReference type="PROSITE" id="PS50254"/>
    </source>
</evidence>
<evidence type="ECO:0000313" key="4">
    <source>
        <dbReference type="Proteomes" id="UP000759131"/>
    </source>
</evidence>
<keyword evidence="4" id="KW-1185">Reference proteome</keyword>
<feature type="compositionally biased region" description="Low complexity" evidence="1">
    <location>
        <begin position="13"/>
        <end position="29"/>
    </location>
</feature>
<dbReference type="PROSITE" id="PS01204">
    <property type="entry name" value="REL_1"/>
    <property type="match status" value="1"/>
</dbReference>
<proteinExistence type="predicted"/>
<dbReference type="GO" id="GO:0035206">
    <property type="term" value="P:regulation of hemocyte proliferation"/>
    <property type="evidence" value="ECO:0007669"/>
    <property type="project" value="UniProtKB-ARBA"/>
</dbReference>
<dbReference type="GO" id="GO:0038061">
    <property type="term" value="P:non-canonical NF-kappaB signal transduction"/>
    <property type="evidence" value="ECO:0007669"/>
    <property type="project" value="TreeGrafter"/>
</dbReference>
<dbReference type="Proteomes" id="UP000759131">
    <property type="component" value="Unassembled WGS sequence"/>
</dbReference>
<dbReference type="InterPro" id="IPR002909">
    <property type="entry name" value="IPT_dom"/>
</dbReference>
<dbReference type="CDD" id="cd01177">
    <property type="entry name" value="IPT_NFkappaB"/>
    <property type="match status" value="1"/>
</dbReference>
<evidence type="ECO:0000256" key="1">
    <source>
        <dbReference type="SAM" id="MobiDB-lite"/>
    </source>
</evidence>
<sequence>MDPFMHPMAANTQSASGGQHSGSGQSSGQPYVRIVEQPAKCALRFRYECEGRSAGSIPASTATADNKTYPTIQVCNYKGQAVVVVSCVTKDTPYRPHPHNLVGKEGCKKGVCTMVINNHDMIQSFTSLGIQCVKRKDIEDSLKLRESIKVDPYRTGFSHKSQSSSIDLNVVRLCFQVFIEGPEKDKFTVQLPPIVSDPIYDKKAMTELIITKLSHCSAPCSGGKEVILLCDRVTKDDIQVRFFQEHNGQVVWDAFADFGPGDVHKQVAICFRTPRYYSENLTQAVSVQLQLRRPSDGCLSDARVFQILPKEVDPDGLTRKRQKIDEGFERFLRDNSLSVSSPPTTTAPTGIASPVSPKREVIHVPRITNNIKLEPLNTIQDTQQLQALSTSSMAQTSWSANPSQFISLSQIPQQIGPQMDVLLSQEYRQPPQISSQQSSQTLSQCSTQSEFLLPNIPNAIDMNATKSSKGSTTLTQLLTGQSALVGIDLNTGFTFNNANMINTSNTNTNTSNMNANAIQNVTTNCNTIADEVMEKFDSLGLEGIDTSELLPDINFNSFNSTMMSDIMGSGPIIGSIGNSRENLLNSRDNILVTSTLQTPDVNTITDNSRNLMSNPQQMQRLQTKLITLGSNRNINDDINDKINNN</sequence>
<dbReference type="PANTHER" id="PTHR24169:SF25">
    <property type="entry name" value="DORSAL-RELATED IMMUNITY FACTOR DIF-RELATED"/>
    <property type="match status" value="1"/>
</dbReference>
<gene>
    <name evidence="3" type="ORF">OSB1V03_LOCUS10426</name>
</gene>
<dbReference type="InterPro" id="IPR014756">
    <property type="entry name" value="Ig_E-set"/>
</dbReference>
<dbReference type="GO" id="GO:0005737">
    <property type="term" value="C:cytoplasm"/>
    <property type="evidence" value="ECO:0007669"/>
    <property type="project" value="InterPro"/>
</dbReference>
<dbReference type="CDD" id="cd07887">
    <property type="entry name" value="RHD-n_Dorsal_Dif"/>
    <property type="match status" value="1"/>
</dbReference>
<dbReference type="GO" id="GO:0007249">
    <property type="term" value="P:canonical NF-kappaB signal transduction"/>
    <property type="evidence" value="ECO:0007669"/>
    <property type="project" value="UniProtKB-ARBA"/>
</dbReference>
<evidence type="ECO:0000313" key="3">
    <source>
        <dbReference type="EMBL" id="CAD7630012.1"/>
    </source>
</evidence>
<dbReference type="InterPro" id="IPR030492">
    <property type="entry name" value="RHD_CS"/>
</dbReference>
<dbReference type="InterPro" id="IPR008967">
    <property type="entry name" value="p53-like_TF_DNA-bd_sf"/>
</dbReference>
<dbReference type="SUPFAM" id="SSF81296">
    <property type="entry name" value="E set domains"/>
    <property type="match status" value="1"/>
</dbReference>
<reference evidence="3" key="1">
    <citation type="submission" date="2020-11" db="EMBL/GenBank/DDBJ databases">
        <authorList>
            <person name="Tran Van P."/>
        </authorList>
    </citation>
    <scope>NUCLEOTIDE SEQUENCE</scope>
</reference>
<dbReference type="GO" id="GO:0048935">
    <property type="term" value="P:peripheral nervous system neuron development"/>
    <property type="evidence" value="ECO:0007669"/>
    <property type="project" value="UniProtKB-ARBA"/>
</dbReference>
<dbReference type="GO" id="GO:0045087">
    <property type="term" value="P:innate immune response"/>
    <property type="evidence" value="ECO:0007669"/>
    <property type="project" value="TreeGrafter"/>
</dbReference>
<dbReference type="Gene3D" id="2.60.40.10">
    <property type="entry name" value="Immunoglobulins"/>
    <property type="match status" value="1"/>
</dbReference>
<dbReference type="OrthoDB" id="7881762at2759"/>
<dbReference type="PRINTS" id="PR00057">
    <property type="entry name" value="NFKBTNSCPFCT"/>
</dbReference>
<dbReference type="Pfam" id="PF00554">
    <property type="entry name" value="RHD_DNA_bind"/>
    <property type="match status" value="1"/>
</dbReference>
<dbReference type="InterPro" id="IPR037059">
    <property type="entry name" value="RHD_DNA_bind_dom_sf"/>
</dbReference>
<dbReference type="FunFam" id="2.60.40.340:FF:000006">
    <property type="entry name" value="Dorsal isoform 1-B"/>
    <property type="match status" value="1"/>
</dbReference>
<dbReference type="InterPro" id="IPR033926">
    <property type="entry name" value="IPT_NFkappaB"/>
</dbReference>
<dbReference type="GO" id="GO:0034097">
    <property type="term" value="P:response to cytokine"/>
    <property type="evidence" value="ECO:0007669"/>
    <property type="project" value="TreeGrafter"/>
</dbReference>
<dbReference type="GO" id="GO:0005654">
    <property type="term" value="C:nucleoplasm"/>
    <property type="evidence" value="ECO:0007669"/>
    <property type="project" value="UniProtKB-ARBA"/>
</dbReference>
<dbReference type="InterPro" id="IPR011539">
    <property type="entry name" value="RHD_DNA_bind_dom"/>
</dbReference>
<dbReference type="SMART" id="SM00429">
    <property type="entry name" value="IPT"/>
    <property type="match status" value="1"/>
</dbReference>
<dbReference type="InterPro" id="IPR013783">
    <property type="entry name" value="Ig-like_fold"/>
</dbReference>
<dbReference type="GO" id="GO:0000981">
    <property type="term" value="F:DNA-binding transcription factor activity, RNA polymerase II-specific"/>
    <property type="evidence" value="ECO:0007669"/>
    <property type="project" value="TreeGrafter"/>
</dbReference>
<dbReference type="InterPro" id="IPR000451">
    <property type="entry name" value="NFkB/Dor"/>
</dbReference>
<dbReference type="PROSITE" id="PS50254">
    <property type="entry name" value="REL_2"/>
    <property type="match status" value="1"/>
</dbReference>
<dbReference type="GO" id="GO:0002225">
    <property type="term" value="P:positive regulation of antimicrobial peptide production"/>
    <property type="evidence" value="ECO:0007669"/>
    <property type="project" value="UniProtKB-ARBA"/>
</dbReference>
<dbReference type="Gene3D" id="2.60.40.340">
    <property type="entry name" value="Rel homology domain (RHD), DNA-binding domain"/>
    <property type="match status" value="1"/>
</dbReference>
<organism evidence="3">
    <name type="scientific">Medioppia subpectinata</name>
    <dbReference type="NCBI Taxonomy" id="1979941"/>
    <lineage>
        <taxon>Eukaryota</taxon>
        <taxon>Metazoa</taxon>
        <taxon>Ecdysozoa</taxon>
        <taxon>Arthropoda</taxon>
        <taxon>Chelicerata</taxon>
        <taxon>Arachnida</taxon>
        <taxon>Acari</taxon>
        <taxon>Acariformes</taxon>
        <taxon>Sarcoptiformes</taxon>
        <taxon>Oribatida</taxon>
        <taxon>Brachypylina</taxon>
        <taxon>Oppioidea</taxon>
        <taxon>Oppiidae</taxon>
        <taxon>Medioppia</taxon>
    </lineage>
</organism>
<accession>A0A7R9KV44</accession>
<dbReference type="GO" id="GO:0008063">
    <property type="term" value="P:Toll signaling pathway"/>
    <property type="evidence" value="ECO:0007669"/>
    <property type="project" value="UniProtKB-ARBA"/>
</dbReference>
<dbReference type="PANTHER" id="PTHR24169">
    <property type="entry name" value="NUCLEAR FACTOR NF-KAPPA-B PROTEIN"/>
    <property type="match status" value="1"/>
</dbReference>
<dbReference type="InterPro" id="IPR032397">
    <property type="entry name" value="RHD_dimer"/>
</dbReference>
<dbReference type="FunFam" id="2.60.40.10:FF:000046">
    <property type="entry name" value="Nuclear factor NF-kappa-B p105 subunit"/>
    <property type="match status" value="1"/>
</dbReference>
<dbReference type="AlphaFoldDB" id="A0A7R9KV44"/>
<name>A0A7R9KV44_9ACAR</name>
<protein>
    <recommendedName>
        <fullName evidence="2">RHD domain-containing protein</fullName>
    </recommendedName>
</protein>
<dbReference type="GO" id="GO:0000978">
    <property type="term" value="F:RNA polymerase II cis-regulatory region sequence-specific DNA binding"/>
    <property type="evidence" value="ECO:0007669"/>
    <property type="project" value="TreeGrafter"/>
</dbReference>
<dbReference type="Pfam" id="PF16179">
    <property type="entry name" value="RHD_dimer"/>
    <property type="match status" value="1"/>
</dbReference>
<dbReference type="SUPFAM" id="SSF49417">
    <property type="entry name" value="p53-like transcription factors"/>
    <property type="match status" value="1"/>
</dbReference>